<proteinExistence type="predicted"/>
<gene>
    <name evidence="1" type="ORF">S06H3_18816</name>
</gene>
<feature type="non-terminal residue" evidence="1">
    <location>
        <position position="40"/>
    </location>
</feature>
<accession>X1M893</accession>
<organism evidence="1">
    <name type="scientific">marine sediment metagenome</name>
    <dbReference type="NCBI Taxonomy" id="412755"/>
    <lineage>
        <taxon>unclassified sequences</taxon>
        <taxon>metagenomes</taxon>
        <taxon>ecological metagenomes</taxon>
    </lineage>
</organism>
<evidence type="ECO:0000313" key="1">
    <source>
        <dbReference type="EMBL" id="GAI02554.1"/>
    </source>
</evidence>
<comment type="caution">
    <text evidence="1">The sequence shown here is derived from an EMBL/GenBank/DDBJ whole genome shotgun (WGS) entry which is preliminary data.</text>
</comment>
<sequence length="40" mass="4736">MNTIHYWVYSTDNLAATTIDYSSIPLKNFINNWYKLDIPV</sequence>
<protein>
    <submittedName>
        <fullName evidence="1">Uncharacterized protein</fullName>
    </submittedName>
</protein>
<dbReference type="EMBL" id="BARV01009558">
    <property type="protein sequence ID" value="GAI02554.1"/>
    <property type="molecule type" value="Genomic_DNA"/>
</dbReference>
<dbReference type="AlphaFoldDB" id="X1M893"/>
<name>X1M893_9ZZZZ</name>
<reference evidence="1" key="1">
    <citation type="journal article" date="2014" name="Front. Microbiol.">
        <title>High frequency of phylogenetically diverse reductive dehalogenase-homologous genes in deep subseafloor sedimentary metagenomes.</title>
        <authorList>
            <person name="Kawai M."/>
            <person name="Futagami T."/>
            <person name="Toyoda A."/>
            <person name="Takaki Y."/>
            <person name="Nishi S."/>
            <person name="Hori S."/>
            <person name="Arai W."/>
            <person name="Tsubouchi T."/>
            <person name="Morono Y."/>
            <person name="Uchiyama I."/>
            <person name="Ito T."/>
            <person name="Fujiyama A."/>
            <person name="Inagaki F."/>
            <person name="Takami H."/>
        </authorList>
    </citation>
    <scope>NUCLEOTIDE SEQUENCE</scope>
    <source>
        <strain evidence="1">Expedition CK06-06</strain>
    </source>
</reference>